<evidence type="ECO:0000313" key="2">
    <source>
        <dbReference type="EMBL" id="MDY8109198.1"/>
    </source>
</evidence>
<feature type="signal peptide" evidence="1">
    <location>
        <begin position="1"/>
        <end position="34"/>
    </location>
</feature>
<dbReference type="Pfam" id="PF04402">
    <property type="entry name" value="SIMPL"/>
    <property type="match status" value="1"/>
</dbReference>
<evidence type="ECO:0000256" key="1">
    <source>
        <dbReference type="SAM" id="SignalP"/>
    </source>
</evidence>
<keyword evidence="3" id="KW-1185">Reference proteome</keyword>
<name>A0ABU5I1E6_9HYPH</name>
<accession>A0ABU5I1E6</accession>
<sequence length="261" mass="26989">MAFDTRNGRLDLTCLALALALAVPSVLAVRPASAQGTAEAASGTPARATVAVSGYGEASAAPDQASLTFSVVHQAETAKGAVDAGSAAMSGIIAGMRELGAEDRDLQTANFQIFPQYGQADATRPGPEQTNEIVGYEARNTLSVTVRRIEEVGAYLDKAIDLGVNQGGDVRFEIEDDSALLAEARRAAIEDAKAKARLYAEAAGVSLGQVMAIAEPSVTTAPQPEMMKMRMAADSGGSGVPIEAGELTRSASIEMVFAITR</sequence>
<protein>
    <submittedName>
        <fullName evidence="2">SIMPL domain-containing protein</fullName>
    </submittedName>
</protein>
<dbReference type="PANTHER" id="PTHR34387">
    <property type="entry name" value="SLR1258 PROTEIN"/>
    <property type="match status" value="1"/>
</dbReference>
<feature type="chain" id="PRO_5045529730" evidence="1">
    <location>
        <begin position="35"/>
        <end position="261"/>
    </location>
</feature>
<gene>
    <name evidence="2" type="ORF">U0C82_08580</name>
</gene>
<proteinExistence type="predicted"/>
<dbReference type="InterPro" id="IPR052022">
    <property type="entry name" value="26kDa_periplasmic_antigen"/>
</dbReference>
<dbReference type="EMBL" id="JAXLPB010000002">
    <property type="protein sequence ID" value="MDY8109198.1"/>
    <property type="molecule type" value="Genomic_DNA"/>
</dbReference>
<dbReference type="InterPro" id="IPR007497">
    <property type="entry name" value="SIMPL/DUF541"/>
</dbReference>
<organism evidence="2 3">
    <name type="scientific">Fulvimarina uroteuthidis</name>
    <dbReference type="NCBI Taxonomy" id="3098149"/>
    <lineage>
        <taxon>Bacteria</taxon>
        <taxon>Pseudomonadati</taxon>
        <taxon>Pseudomonadota</taxon>
        <taxon>Alphaproteobacteria</taxon>
        <taxon>Hyphomicrobiales</taxon>
        <taxon>Aurantimonadaceae</taxon>
        <taxon>Fulvimarina</taxon>
    </lineage>
</organism>
<keyword evidence="1" id="KW-0732">Signal</keyword>
<dbReference type="Gene3D" id="3.30.70.2970">
    <property type="entry name" value="Protein of unknown function (DUF541), domain 2"/>
    <property type="match status" value="1"/>
</dbReference>
<dbReference type="PANTHER" id="PTHR34387:SF1">
    <property type="entry name" value="PERIPLASMIC IMMUNOGENIC PROTEIN"/>
    <property type="match status" value="1"/>
</dbReference>
<dbReference type="Proteomes" id="UP001294412">
    <property type="component" value="Unassembled WGS sequence"/>
</dbReference>
<reference evidence="2 3" key="1">
    <citation type="submission" date="2023-12" db="EMBL/GenBank/DDBJ databases">
        <title>Description of Novel Strain Fulvimarina sp. 2208YS6-2-32 isolated from Uroteuthis (Photololigo) edulis.</title>
        <authorList>
            <person name="Park J.-S."/>
        </authorList>
    </citation>
    <scope>NUCLEOTIDE SEQUENCE [LARGE SCALE GENOMIC DNA]</scope>
    <source>
        <strain evidence="2 3">2208YS6-2-32</strain>
    </source>
</reference>
<dbReference type="Gene3D" id="3.30.110.170">
    <property type="entry name" value="Protein of unknown function (DUF541), domain 1"/>
    <property type="match status" value="1"/>
</dbReference>
<comment type="caution">
    <text evidence="2">The sequence shown here is derived from an EMBL/GenBank/DDBJ whole genome shotgun (WGS) entry which is preliminary data.</text>
</comment>
<evidence type="ECO:0000313" key="3">
    <source>
        <dbReference type="Proteomes" id="UP001294412"/>
    </source>
</evidence>
<dbReference type="RefSeq" id="WP_322186652.1">
    <property type="nucleotide sequence ID" value="NZ_JAXLPB010000002.1"/>
</dbReference>